<feature type="domain" description="Aminotransferase-like plant mobile" evidence="2">
    <location>
        <begin position="4"/>
        <end position="136"/>
    </location>
</feature>
<evidence type="ECO:0000259" key="2">
    <source>
        <dbReference type="Pfam" id="PF10536"/>
    </source>
</evidence>
<keyword evidence="4" id="KW-1185">Reference proteome</keyword>
<sequence length="306" mass="35021">MRSHSALLIALVERWRPETHTFHLPVGEVTVTLEDVTCILGLPINGAPVTSRLDSSHQFLVENCIACFGRESGPQDHVLGKVNLAWVRRCRDIEPCDTQESFERYVRAHIFCVLGTVVFSDKSTTSLNSKFLPLLQNGTITLTFRIECLRLKLIHSVINSSKYSVAFDCRYHRLHGTKFHSDPKLAIFRCNIASTYDEGTTSPHKRRNAKRVPVYNRIHLILYCQIACQVSVIIFVIDLIVSFKLLFTIVVIFFLIYIPEFINVDIVANRIHSRMLFKLNVQLYHRHVKSGLLINIEHLLHACVVS</sequence>
<evidence type="ECO:0000313" key="4">
    <source>
        <dbReference type="Proteomes" id="UP000289738"/>
    </source>
</evidence>
<dbReference type="Proteomes" id="UP000289738">
    <property type="component" value="Chromosome B04"/>
</dbReference>
<accession>A0A444ZDP7</accession>
<dbReference type="PANTHER" id="PTHR46033:SF1">
    <property type="entry name" value="PROTEIN MAIN-LIKE 2"/>
    <property type="match status" value="1"/>
</dbReference>
<dbReference type="InterPro" id="IPR044824">
    <property type="entry name" value="MAIN-like"/>
</dbReference>
<proteinExistence type="predicted"/>
<keyword evidence="1" id="KW-0472">Membrane</keyword>
<comment type="caution">
    <text evidence="3">The sequence shown here is derived from an EMBL/GenBank/DDBJ whole genome shotgun (WGS) entry which is preliminary data.</text>
</comment>
<evidence type="ECO:0000256" key="1">
    <source>
        <dbReference type="SAM" id="Phobius"/>
    </source>
</evidence>
<dbReference type="PANTHER" id="PTHR46033">
    <property type="entry name" value="PROTEIN MAIN-LIKE 2"/>
    <property type="match status" value="1"/>
</dbReference>
<evidence type="ECO:0000313" key="3">
    <source>
        <dbReference type="EMBL" id="RYR12299.1"/>
    </source>
</evidence>
<gene>
    <name evidence="3" type="ORF">Ahy_B04g069837</name>
</gene>
<feature type="transmembrane region" description="Helical" evidence="1">
    <location>
        <begin position="246"/>
        <end position="268"/>
    </location>
</feature>
<keyword evidence="1" id="KW-1133">Transmembrane helix</keyword>
<dbReference type="EMBL" id="SDMP01000014">
    <property type="protein sequence ID" value="RYR12299.1"/>
    <property type="molecule type" value="Genomic_DNA"/>
</dbReference>
<dbReference type="STRING" id="3818.A0A444ZDP7"/>
<dbReference type="Pfam" id="PF10536">
    <property type="entry name" value="PMD"/>
    <property type="match status" value="1"/>
</dbReference>
<protein>
    <recommendedName>
        <fullName evidence="2">Aminotransferase-like plant mobile domain-containing protein</fullName>
    </recommendedName>
</protein>
<feature type="transmembrane region" description="Helical" evidence="1">
    <location>
        <begin position="220"/>
        <end position="240"/>
    </location>
</feature>
<dbReference type="AlphaFoldDB" id="A0A444ZDP7"/>
<dbReference type="GO" id="GO:0010073">
    <property type="term" value="P:meristem maintenance"/>
    <property type="evidence" value="ECO:0007669"/>
    <property type="project" value="InterPro"/>
</dbReference>
<dbReference type="InterPro" id="IPR019557">
    <property type="entry name" value="AminoTfrase-like_pln_mobile"/>
</dbReference>
<reference evidence="3 4" key="1">
    <citation type="submission" date="2019-01" db="EMBL/GenBank/DDBJ databases">
        <title>Sequencing of cultivated peanut Arachis hypogaea provides insights into genome evolution and oil improvement.</title>
        <authorList>
            <person name="Chen X."/>
        </authorList>
    </citation>
    <scope>NUCLEOTIDE SEQUENCE [LARGE SCALE GENOMIC DNA]</scope>
    <source>
        <strain evidence="4">cv. Fuhuasheng</strain>
        <tissue evidence="3">Leaves</tissue>
    </source>
</reference>
<organism evidence="3 4">
    <name type="scientific">Arachis hypogaea</name>
    <name type="common">Peanut</name>
    <dbReference type="NCBI Taxonomy" id="3818"/>
    <lineage>
        <taxon>Eukaryota</taxon>
        <taxon>Viridiplantae</taxon>
        <taxon>Streptophyta</taxon>
        <taxon>Embryophyta</taxon>
        <taxon>Tracheophyta</taxon>
        <taxon>Spermatophyta</taxon>
        <taxon>Magnoliopsida</taxon>
        <taxon>eudicotyledons</taxon>
        <taxon>Gunneridae</taxon>
        <taxon>Pentapetalae</taxon>
        <taxon>rosids</taxon>
        <taxon>fabids</taxon>
        <taxon>Fabales</taxon>
        <taxon>Fabaceae</taxon>
        <taxon>Papilionoideae</taxon>
        <taxon>50 kb inversion clade</taxon>
        <taxon>dalbergioids sensu lato</taxon>
        <taxon>Dalbergieae</taxon>
        <taxon>Pterocarpus clade</taxon>
        <taxon>Arachis</taxon>
    </lineage>
</organism>
<keyword evidence="1" id="KW-0812">Transmembrane</keyword>
<name>A0A444ZDP7_ARAHY</name>